<dbReference type="EMBL" id="HBIO01014436">
    <property type="protein sequence ID" value="CAE0466311.1"/>
    <property type="molecule type" value="Transcribed_RNA"/>
</dbReference>
<reference evidence="1" key="1">
    <citation type="submission" date="2021-01" db="EMBL/GenBank/DDBJ databases">
        <authorList>
            <person name="Corre E."/>
            <person name="Pelletier E."/>
            <person name="Niang G."/>
            <person name="Scheremetjew M."/>
            <person name="Finn R."/>
            <person name="Kale V."/>
            <person name="Holt S."/>
            <person name="Cochrane G."/>
            <person name="Meng A."/>
            <person name="Brown T."/>
            <person name="Cohen L."/>
        </authorList>
    </citation>
    <scope>NUCLEOTIDE SEQUENCE</scope>
    <source>
        <strain evidence="1">MM31A-1</strain>
    </source>
</reference>
<organism evidence="1">
    <name type="scientific">Chaetoceros debilis</name>
    <dbReference type="NCBI Taxonomy" id="122233"/>
    <lineage>
        <taxon>Eukaryota</taxon>
        <taxon>Sar</taxon>
        <taxon>Stramenopiles</taxon>
        <taxon>Ochrophyta</taxon>
        <taxon>Bacillariophyta</taxon>
        <taxon>Coscinodiscophyceae</taxon>
        <taxon>Chaetocerotophycidae</taxon>
        <taxon>Chaetocerotales</taxon>
        <taxon>Chaetocerotaceae</taxon>
        <taxon>Chaetoceros</taxon>
    </lineage>
</organism>
<dbReference type="AlphaFoldDB" id="A0A7S3Q5N8"/>
<accession>A0A7S3Q5N8</accession>
<protein>
    <submittedName>
        <fullName evidence="1">Uncharacterized protein</fullName>
    </submittedName>
</protein>
<sequence length="104" mass="11455">MDEAPFHKLCSDSTITTKQINNHLNEHGYNVALEIDTIHGMNPLQMLSINPHAPAVSIAALLNANVEAAFRLDNGGNMSLDYAREYNVDGLVEMINGLCNHRHS</sequence>
<gene>
    <name evidence="1" type="ORF">CDEB00056_LOCUS11163</name>
</gene>
<name>A0A7S3Q5N8_9STRA</name>
<evidence type="ECO:0000313" key="1">
    <source>
        <dbReference type="EMBL" id="CAE0466311.1"/>
    </source>
</evidence>
<proteinExistence type="predicted"/>